<protein>
    <recommendedName>
        <fullName evidence="4">Cdc6 AAA+ ATPase-type lid domain-containing protein</fullName>
    </recommendedName>
</protein>
<dbReference type="CDD" id="cd18139">
    <property type="entry name" value="HLD_clamp_RarA"/>
    <property type="match status" value="1"/>
</dbReference>
<evidence type="ECO:0000256" key="2">
    <source>
        <dbReference type="ARBA" id="ARBA00022741"/>
    </source>
</evidence>
<name>A0A0W1R6I0_9EURY</name>
<sequence length="238" mass="26961">MAVHIESSPDLAFLQQLEDTADHPRVAILDEADAVDPEVLYDLFEIPRFVLILVGNREEDLMVSMDTRLQSRFHGARKIEFNRYSVEELIGILKKRAQNAFSTPEFVGDDDLEALAEHVDGDARFGIVLLRTAAEDAVEQGLERITPEIIGEAVSRAKSALRDSLLDSLPDEHRTLYDVIVEHEPIGPTSEIRQLYCKKTGESASTRTIQRYLRVLRNYDCIESEGESQNIVYRSVYP</sequence>
<keyword evidence="1" id="KW-0235">DNA replication</keyword>
<comment type="caution">
    <text evidence="5">The sequence shown here is derived from an EMBL/GenBank/DDBJ whole genome shotgun (WGS) entry which is preliminary data.</text>
</comment>
<evidence type="ECO:0000313" key="5">
    <source>
        <dbReference type="EMBL" id="KTG08990.1"/>
    </source>
</evidence>
<reference evidence="5 6" key="1">
    <citation type="submission" date="2015-12" db="EMBL/GenBank/DDBJ databases">
        <title>Haloprofundus marisrubri gen. nov., sp. nov., an extremely halophilic archaeon isolated from the Discovery deep brine-seawater interface in the Red Sea.</title>
        <authorList>
            <person name="Zhang G."/>
            <person name="Stingl U."/>
            <person name="Rashid M."/>
        </authorList>
    </citation>
    <scope>NUCLEOTIDE SEQUENCE [LARGE SCALE GENOMIC DNA]</scope>
    <source>
        <strain evidence="5 6">SB9</strain>
    </source>
</reference>
<dbReference type="Gene3D" id="3.40.50.300">
    <property type="entry name" value="P-loop containing nucleotide triphosphate hydrolases"/>
    <property type="match status" value="1"/>
</dbReference>
<dbReference type="GO" id="GO:0006260">
    <property type="term" value="P:DNA replication"/>
    <property type="evidence" value="ECO:0007669"/>
    <property type="project" value="UniProtKB-KW"/>
</dbReference>
<dbReference type="AlphaFoldDB" id="A0A0W1R6I0"/>
<dbReference type="GO" id="GO:0005524">
    <property type="term" value="F:ATP binding"/>
    <property type="evidence" value="ECO:0007669"/>
    <property type="project" value="UniProtKB-KW"/>
</dbReference>
<dbReference type="Proteomes" id="UP000054387">
    <property type="component" value="Unassembled WGS sequence"/>
</dbReference>
<dbReference type="InterPro" id="IPR055237">
    <property type="entry name" value="Cdc6_lid"/>
</dbReference>
<accession>A0A0W1R6I0</accession>
<keyword evidence="2" id="KW-0547">Nucleotide-binding</keyword>
<feature type="domain" description="Cdc6 AAA+ ATPase-type lid" evidence="4">
    <location>
        <begin position="92"/>
        <end position="153"/>
    </location>
</feature>
<dbReference type="RefSeq" id="WP_058582142.1">
    <property type="nucleotide sequence ID" value="NZ_LOPU01000029.1"/>
</dbReference>
<dbReference type="InterPro" id="IPR027417">
    <property type="entry name" value="P-loop_NTPase"/>
</dbReference>
<dbReference type="STRING" id="1514971.AUR64_14385"/>
<evidence type="ECO:0000313" key="6">
    <source>
        <dbReference type="Proteomes" id="UP000054387"/>
    </source>
</evidence>
<organism evidence="5 6">
    <name type="scientific">Haloprofundus marisrubri</name>
    <dbReference type="NCBI Taxonomy" id="1514971"/>
    <lineage>
        <taxon>Archaea</taxon>
        <taxon>Methanobacteriati</taxon>
        <taxon>Methanobacteriota</taxon>
        <taxon>Stenosarchaea group</taxon>
        <taxon>Halobacteria</taxon>
        <taxon>Halobacteriales</taxon>
        <taxon>Haloferacaceae</taxon>
        <taxon>Haloprofundus</taxon>
    </lineage>
</organism>
<dbReference type="EMBL" id="LOPU01000029">
    <property type="protein sequence ID" value="KTG08990.1"/>
    <property type="molecule type" value="Genomic_DNA"/>
</dbReference>
<dbReference type="Pfam" id="PF22703">
    <property type="entry name" value="Cdc6_lid"/>
    <property type="match status" value="1"/>
</dbReference>
<gene>
    <name evidence="5" type="ORF">AUR64_14385</name>
</gene>
<evidence type="ECO:0000259" key="4">
    <source>
        <dbReference type="Pfam" id="PF22703"/>
    </source>
</evidence>
<evidence type="ECO:0000256" key="1">
    <source>
        <dbReference type="ARBA" id="ARBA00022705"/>
    </source>
</evidence>
<dbReference type="OrthoDB" id="270161at2157"/>
<keyword evidence="3" id="KW-0067">ATP-binding</keyword>
<dbReference type="SUPFAM" id="SSF52540">
    <property type="entry name" value="P-loop containing nucleoside triphosphate hydrolases"/>
    <property type="match status" value="1"/>
</dbReference>
<keyword evidence="6" id="KW-1185">Reference proteome</keyword>
<evidence type="ECO:0000256" key="3">
    <source>
        <dbReference type="ARBA" id="ARBA00022840"/>
    </source>
</evidence>
<proteinExistence type="predicted"/>
<dbReference type="Gene3D" id="1.10.8.60">
    <property type="match status" value="1"/>
</dbReference>